<dbReference type="Proteomes" id="UP000839597">
    <property type="component" value="Unassembled WGS sequence"/>
</dbReference>
<dbReference type="EMBL" id="AAGTPA010000044">
    <property type="protein sequence ID" value="EBR8436140.1"/>
    <property type="molecule type" value="Genomic_DNA"/>
</dbReference>
<dbReference type="AlphaFoldDB" id="A0A5U8JGN2"/>
<proteinExistence type="predicted"/>
<gene>
    <name evidence="1" type="ORF">DOI44_24705</name>
</gene>
<protein>
    <recommendedName>
        <fullName evidence="2">Helix-turn-helix domain-containing protein</fullName>
    </recommendedName>
</protein>
<sequence>MSALSKAQKEVLERKIARWVWQKQRPVTAAEIARKFSVGIHLARCLIQRIMRRADGIRCTLETAPGKNSAGNTGIVKYFSVQHLPESYQPKSTGKKEL</sequence>
<name>A0A5U8JGN2_SALET</name>
<dbReference type="InterPro" id="IPR036388">
    <property type="entry name" value="WH-like_DNA-bd_sf"/>
</dbReference>
<reference evidence="1" key="1">
    <citation type="submission" date="2018-06" db="EMBL/GenBank/DDBJ databases">
        <authorList>
            <person name="Ashton P.M."/>
            <person name="Dallman T."/>
            <person name="Nair S."/>
            <person name="De Pinna E."/>
            <person name="Peters T."/>
            <person name="Grant K."/>
        </authorList>
    </citation>
    <scope>NUCLEOTIDE SEQUENCE [LARGE SCALE GENOMIC DNA]</scope>
    <source>
        <strain evidence="1">449454</strain>
    </source>
</reference>
<organism evidence="1">
    <name type="scientific">Salmonella enterica subsp. enterica serovar Panama</name>
    <dbReference type="NCBI Taxonomy" id="29472"/>
    <lineage>
        <taxon>Bacteria</taxon>
        <taxon>Pseudomonadati</taxon>
        <taxon>Pseudomonadota</taxon>
        <taxon>Gammaproteobacteria</taxon>
        <taxon>Enterobacterales</taxon>
        <taxon>Enterobacteriaceae</taxon>
        <taxon>Salmonella</taxon>
    </lineage>
</organism>
<dbReference type="Gene3D" id="1.10.10.10">
    <property type="entry name" value="Winged helix-like DNA-binding domain superfamily/Winged helix DNA-binding domain"/>
    <property type="match status" value="1"/>
</dbReference>
<evidence type="ECO:0000313" key="1">
    <source>
        <dbReference type="EMBL" id="EBR8436140.1"/>
    </source>
</evidence>
<comment type="caution">
    <text evidence="1">The sequence shown here is derived from an EMBL/GenBank/DDBJ whole genome shotgun (WGS) entry which is preliminary data.</text>
</comment>
<accession>A0A5U8JGN2</accession>
<evidence type="ECO:0008006" key="2">
    <source>
        <dbReference type="Google" id="ProtNLM"/>
    </source>
</evidence>